<feature type="transmembrane region" description="Helical" evidence="7">
    <location>
        <begin position="345"/>
        <end position="363"/>
    </location>
</feature>
<feature type="transmembrane region" description="Helical" evidence="7">
    <location>
        <begin position="169"/>
        <end position="187"/>
    </location>
</feature>
<feature type="transmembrane region" description="Helical" evidence="7">
    <location>
        <begin position="375"/>
        <end position="401"/>
    </location>
</feature>
<evidence type="ECO:0000256" key="3">
    <source>
        <dbReference type="ARBA" id="ARBA00022692"/>
    </source>
</evidence>
<dbReference type="InterPro" id="IPR038770">
    <property type="entry name" value="Na+/solute_symporter_sf"/>
</dbReference>
<evidence type="ECO:0000313" key="10">
    <source>
        <dbReference type="Proteomes" id="UP001054897"/>
    </source>
</evidence>
<evidence type="ECO:0000256" key="2">
    <source>
        <dbReference type="ARBA" id="ARBA00022449"/>
    </source>
</evidence>
<feature type="transmembrane region" description="Helical" evidence="7">
    <location>
        <begin position="6"/>
        <end position="21"/>
    </location>
</feature>
<dbReference type="InterPro" id="IPR004712">
    <property type="entry name" value="Na+/H+_antiporter_fungi"/>
</dbReference>
<keyword evidence="4 7" id="KW-1133">Transmembrane helix</keyword>
<dbReference type="PANTHER" id="PTHR31382">
    <property type="entry name" value="NA(+)/H(+) ANTIPORTER"/>
    <property type="match status" value="1"/>
</dbReference>
<protein>
    <submittedName>
        <fullName evidence="9">Cation:proton antiporter</fullName>
    </submittedName>
</protein>
<keyword evidence="6 7" id="KW-0472">Membrane</keyword>
<evidence type="ECO:0000259" key="8">
    <source>
        <dbReference type="Pfam" id="PF00999"/>
    </source>
</evidence>
<dbReference type="Proteomes" id="UP001054897">
    <property type="component" value="Chromosome"/>
</dbReference>
<feature type="transmembrane region" description="Helical" evidence="7">
    <location>
        <begin position="68"/>
        <end position="87"/>
    </location>
</feature>
<keyword evidence="3 7" id="KW-0812">Transmembrane</keyword>
<dbReference type="GeneID" id="300081507"/>
<comment type="subcellular location">
    <subcellularLocation>
        <location evidence="1">Membrane</location>
        <topology evidence="1">Multi-pass membrane protein</topology>
    </subcellularLocation>
</comment>
<evidence type="ECO:0000313" key="9">
    <source>
        <dbReference type="EMBL" id="USR41917.1"/>
    </source>
</evidence>
<name>A0ABY5ADC6_9GAMM</name>
<feature type="transmembrane region" description="Helical" evidence="7">
    <location>
        <begin position="311"/>
        <end position="333"/>
    </location>
</feature>
<keyword evidence="5" id="KW-0406">Ion transport</keyword>
<evidence type="ECO:0000256" key="4">
    <source>
        <dbReference type="ARBA" id="ARBA00022989"/>
    </source>
</evidence>
<evidence type="ECO:0000256" key="5">
    <source>
        <dbReference type="ARBA" id="ARBA00023065"/>
    </source>
</evidence>
<evidence type="ECO:0000256" key="1">
    <source>
        <dbReference type="ARBA" id="ARBA00004141"/>
    </source>
</evidence>
<keyword evidence="2" id="KW-0813">Transport</keyword>
<dbReference type="Pfam" id="PF00999">
    <property type="entry name" value="Na_H_Exchanger"/>
    <property type="match status" value="1"/>
</dbReference>
<dbReference type="PANTHER" id="PTHR31382:SF1">
    <property type="entry name" value="SODIUM ION_PROTON EXCHANGER (EUROFUNG)"/>
    <property type="match status" value="1"/>
</dbReference>
<organism evidence="9 10">
    <name type="scientific">Ectopseudomonas hydrolytica</name>
    <dbReference type="NCBI Taxonomy" id="2493633"/>
    <lineage>
        <taxon>Bacteria</taxon>
        <taxon>Pseudomonadati</taxon>
        <taxon>Pseudomonadota</taxon>
        <taxon>Gammaproteobacteria</taxon>
        <taxon>Pseudomonadales</taxon>
        <taxon>Pseudomonadaceae</taxon>
        <taxon>Ectopseudomonas</taxon>
    </lineage>
</organism>
<dbReference type="InterPro" id="IPR006153">
    <property type="entry name" value="Cation/H_exchanger_TM"/>
</dbReference>
<accession>A0ABY5ADC6</accession>
<evidence type="ECO:0000256" key="6">
    <source>
        <dbReference type="ARBA" id="ARBA00023136"/>
    </source>
</evidence>
<sequence length="410" mass="44194">MQQLYLGLMAATAIVLLLGLLSRPLKRYGLAAPFLALLGGVLLGPQMLGLLQPDGWGRTQLLLEKAAQLSLAIGLMSVALRLPAGYIPQHWRSLAVLVGLALPLMCLSAALPLYWLFDLSPLLALLIGAVVCPTDPIVATSVVTGEIAERDLDEPLRHLISAESGLNDGLALPLVMLPLLLLGLSPLEAGRQWLVTVVLWEIGGAVLFGLLLGLLAGRLLRLAERMRFIEQPSFMSYTVALSLLALAGAELLHTDGVLAVFVAGLAFDQMVGGKERAEEERVQAAMDQFFTLPIFMLLGVVLPWAEWLALGWPAVALVLAVLLLRRLPALLVLRPLLPALQRRRDLLFAGWFGPIGIAALLYASLASERSGEPLVWQLGSLLICASVVAHGLTATPFTRLYGYCRRASRE</sequence>
<evidence type="ECO:0000256" key="7">
    <source>
        <dbReference type="SAM" id="Phobius"/>
    </source>
</evidence>
<feature type="transmembrane region" description="Helical" evidence="7">
    <location>
        <begin position="193"/>
        <end position="214"/>
    </location>
</feature>
<feature type="transmembrane region" description="Helical" evidence="7">
    <location>
        <begin position="94"/>
        <end position="117"/>
    </location>
</feature>
<dbReference type="EMBL" id="CP099397">
    <property type="protein sequence ID" value="USR41917.1"/>
    <property type="molecule type" value="Genomic_DNA"/>
</dbReference>
<feature type="transmembrane region" description="Helical" evidence="7">
    <location>
        <begin position="234"/>
        <end position="251"/>
    </location>
</feature>
<keyword evidence="10" id="KW-1185">Reference proteome</keyword>
<keyword evidence="2" id="KW-0050">Antiport</keyword>
<dbReference type="Gene3D" id="1.20.1530.20">
    <property type="match status" value="1"/>
</dbReference>
<feature type="transmembrane region" description="Helical" evidence="7">
    <location>
        <begin position="28"/>
        <end position="48"/>
    </location>
</feature>
<gene>
    <name evidence="9" type="ORF">L1F06_011010</name>
</gene>
<feature type="domain" description="Cation/H+ exchanger transmembrane" evidence="8">
    <location>
        <begin position="15"/>
        <end position="398"/>
    </location>
</feature>
<reference evidence="9" key="1">
    <citation type="submission" date="2022-06" db="EMBL/GenBank/DDBJ databases">
        <title>Complete genome of Pseudomonas hydrolytica DSWY01T.</title>
        <authorList>
            <person name="Jung J."/>
            <person name="Jeon C.O."/>
        </authorList>
    </citation>
    <scope>NUCLEOTIDE SEQUENCE</scope>
    <source>
        <strain evidence="9">DSWY01</strain>
    </source>
</reference>
<proteinExistence type="predicted"/>
<dbReference type="RefSeq" id="WP_003244934.1">
    <property type="nucleotide sequence ID" value="NZ_CP099397.1"/>
</dbReference>
<feature type="transmembrane region" description="Helical" evidence="7">
    <location>
        <begin position="123"/>
        <end position="148"/>
    </location>
</feature>